<feature type="zinc finger region" description="CR-type" evidence="7">
    <location>
        <begin position="223"/>
        <end position="304"/>
    </location>
</feature>
<dbReference type="InterPro" id="IPR002939">
    <property type="entry name" value="DnaJ_C"/>
</dbReference>
<dbReference type="InterPro" id="IPR036869">
    <property type="entry name" value="J_dom_sf"/>
</dbReference>
<dbReference type="CDD" id="cd10719">
    <property type="entry name" value="DnaJ_zf"/>
    <property type="match status" value="1"/>
</dbReference>
<dbReference type="InterPro" id="IPR018253">
    <property type="entry name" value="DnaJ_domain_CS"/>
</dbReference>
<protein>
    <recommendedName>
        <fullName evidence="6">DnaJ homolog 1, mitochondrial</fullName>
    </recommendedName>
</protein>
<evidence type="ECO:0000256" key="5">
    <source>
        <dbReference type="ARBA" id="ARBA00023186"/>
    </source>
</evidence>
<feature type="domain" description="CR-type" evidence="10">
    <location>
        <begin position="223"/>
        <end position="304"/>
    </location>
</feature>
<dbReference type="PRINTS" id="PR00625">
    <property type="entry name" value="JDOMAIN"/>
</dbReference>
<evidence type="ECO:0000256" key="6">
    <source>
        <dbReference type="ARBA" id="ARBA00072890"/>
    </source>
</evidence>
<dbReference type="CDD" id="cd06257">
    <property type="entry name" value="DnaJ"/>
    <property type="match status" value="1"/>
</dbReference>
<sequence length="508" mass="53969">MHPRLSSQRILSFVSFHTCSHPQAGPSVRAFSSGAGANHGCSASHRAVIRSPLSRHIGKRSSQRAFHSSTPRSISKDPYEVLGVKKDATSAEIKKTYFSLARKYHPDTNPDKDAQAKFVEIQEAYDILKDEKKRADYDKYGPASQEQGFDPDAFANGRGPFSGGFGGFQDLSSMFGAGAAQAQNDLFEQLFGAFGGRRGRPANVQGDDIETTVTLNFMEACKGATRTVNVTPVVTCSTCSGTGLKAGAKRATCKTCGGSGTTTFVVNSGFHMASTCSDCGGTGTVVPRGSQCGECGGIGQTRIRKSVTVDIPAGAENGMLLRVPNAGDAPVSGKGRAGDLVVRIQVASSKVFRRQGNNLYHDARIPLHTALLGGRVRVPTLDGDVDVRVPAGTQQGEEMVLKSRGVPSVFASGDKGDLFVTFNVQLPRSLTKRQREILQQYADEVEGRTSTTSTSSDRGSGSSPAAESPDSKKSESHENGTAHSTSFSAFPAGWVSRTWDRIRGLIGF</sequence>
<name>A0A8E2J7C5_9APHY</name>
<evidence type="ECO:0000313" key="11">
    <source>
        <dbReference type="EMBL" id="OCH96677.1"/>
    </source>
</evidence>
<evidence type="ECO:0000259" key="10">
    <source>
        <dbReference type="PROSITE" id="PS51188"/>
    </source>
</evidence>
<dbReference type="Gene3D" id="1.10.287.110">
    <property type="entry name" value="DnaJ domain"/>
    <property type="match status" value="1"/>
</dbReference>
<dbReference type="FunFam" id="2.60.260.20:FF:000005">
    <property type="entry name" value="Chaperone protein dnaJ 1, mitochondrial"/>
    <property type="match status" value="1"/>
</dbReference>
<keyword evidence="1 7" id="KW-0479">Metal-binding</keyword>
<dbReference type="EMBL" id="KV722330">
    <property type="protein sequence ID" value="OCH96677.1"/>
    <property type="molecule type" value="Genomic_DNA"/>
</dbReference>
<dbReference type="GO" id="GO:0008270">
    <property type="term" value="F:zinc ion binding"/>
    <property type="evidence" value="ECO:0007669"/>
    <property type="project" value="UniProtKB-KW"/>
</dbReference>
<proteinExistence type="inferred from homology"/>
<evidence type="ECO:0000256" key="1">
    <source>
        <dbReference type="ARBA" id="ARBA00022723"/>
    </source>
</evidence>
<dbReference type="SMART" id="SM00271">
    <property type="entry name" value="DnaJ"/>
    <property type="match status" value="1"/>
</dbReference>
<dbReference type="SUPFAM" id="SSF46565">
    <property type="entry name" value="Chaperone J-domain"/>
    <property type="match status" value="1"/>
</dbReference>
<dbReference type="PANTHER" id="PTHR43096:SF52">
    <property type="entry name" value="DNAJ HOMOLOG 1, MITOCHONDRIAL-RELATED"/>
    <property type="match status" value="1"/>
</dbReference>
<organism evidence="11 12">
    <name type="scientific">Obba rivulosa</name>
    <dbReference type="NCBI Taxonomy" id="1052685"/>
    <lineage>
        <taxon>Eukaryota</taxon>
        <taxon>Fungi</taxon>
        <taxon>Dikarya</taxon>
        <taxon>Basidiomycota</taxon>
        <taxon>Agaricomycotina</taxon>
        <taxon>Agaricomycetes</taxon>
        <taxon>Polyporales</taxon>
        <taxon>Gelatoporiaceae</taxon>
        <taxon>Obba</taxon>
    </lineage>
</organism>
<keyword evidence="12" id="KW-1185">Reference proteome</keyword>
<dbReference type="InterPro" id="IPR012724">
    <property type="entry name" value="DnaJ"/>
</dbReference>
<evidence type="ECO:0000256" key="4">
    <source>
        <dbReference type="ARBA" id="ARBA00022833"/>
    </source>
</evidence>
<dbReference type="HAMAP" id="MF_01152">
    <property type="entry name" value="DnaJ"/>
    <property type="match status" value="1"/>
</dbReference>
<keyword evidence="2" id="KW-0677">Repeat</keyword>
<dbReference type="SUPFAM" id="SSF57938">
    <property type="entry name" value="DnaJ/Hsp40 cysteine-rich domain"/>
    <property type="match status" value="1"/>
</dbReference>
<feature type="compositionally biased region" description="Basic and acidic residues" evidence="8">
    <location>
        <begin position="469"/>
        <end position="480"/>
    </location>
</feature>
<dbReference type="GO" id="GO:0031072">
    <property type="term" value="F:heat shock protein binding"/>
    <property type="evidence" value="ECO:0007669"/>
    <property type="project" value="InterPro"/>
</dbReference>
<evidence type="ECO:0000256" key="8">
    <source>
        <dbReference type="SAM" id="MobiDB-lite"/>
    </source>
</evidence>
<dbReference type="OrthoDB" id="10256793at2759"/>
<dbReference type="InterPro" id="IPR001305">
    <property type="entry name" value="HSP_DnaJ_Cys-rich_dom"/>
</dbReference>
<dbReference type="AlphaFoldDB" id="A0A8E2J7C5"/>
<dbReference type="GO" id="GO:0042026">
    <property type="term" value="P:protein refolding"/>
    <property type="evidence" value="ECO:0007669"/>
    <property type="project" value="TreeGrafter"/>
</dbReference>
<dbReference type="GO" id="GO:0009408">
    <property type="term" value="P:response to heat"/>
    <property type="evidence" value="ECO:0007669"/>
    <property type="project" value="InterPro"/>
</dbReference>
<dbReference type="InterPro" id="IPR008971">
    <property type="entry name" value="HSP40/DnaJ_pept-bd"/>
</dbReference>
<dbReference type="GO" id="GO:0005524">
    <property type="term" value="F:ATP binding"/>
    <property type="evidence" value="ECO:0007669"/>
    <property type="project" value="InterPro"/>
</dbReference>
<dbReference type="Pfam" id="PF00684">
    <property type="entry name" value="DnaJ_CXXCXGXG"/>
    <property type="match status" value="1"/>
</dbReference>
<keyword evidence="4 7" id="KW-0862">Zinc</keyword>
<gene>
    <name evidence="11" type="ORF">OBBRIDRAFT_809139</name>
</gene>
<keyword evidence="3 7" id="KW-0863">Zinc-finger</keyword>
<evidence type="ECO:0000259" key="9">
    <source>
        <dbReference type="PROSITE" id="PS50076"/>
    </source>
</evidence>
<dbReference type="PROSITE" id="PS51188">
    <property type="entry name" value="ZF_CR"/>
    <property type="match status" value="1"/>
</dbReference>
<dbReference type="PANTHER" id="PTHR43096">
    <property type="entry name" value="DNAJ HOMOLOG 1, MITOCHONDRIAL-RELATED"/>
    <property type="match status" value="1"/>
</dbReference>
<reference evidence="11 12" key="1">
    <citation type="submission" date="2016-07" db="EMBL/GenBank/DDBJ databases">
        <title>Draft genome of the white-rot fungus Obba rivulosa 3A-2.</title>
        <authorList>
            <consortium name="DOE Joint Genome Institute"/>
            <person name="Miettinen O."/>
            <person name="Riley R."/>
            <person name="Acob R."/>
            <person name="Barry K."/>
            <person name="Cullen D."/>
            <person name="De Vries R."/>
            <person name="Hainaut M."/>
            <person name="Hatakka A."/>
            <person name="Henrissat B."/>
            <person name="Hilden K."/>
            <person name="Kuo R."/>
            <person name="Labutti K."/>
            <person name="Lipzen A."/>
            <person name="Makela M.R."/>
            <person name="Sandor L."/>
            <person name="Spatafora J.W."/>
            <person name="Grigoriev I.V."/>
            <person name="Hibbett D.S."/>
        </authorList>
    </citation>
    <scope>NUCLEOTIDE SEQUENCE [LARGE SCALE GENOMIC DNA]</scope>
    <source>
        <strain evidence="11 12">3A-2</strain>
    </source>
</reference>
<dbReference type="CDD" id="cd10747">
    <property type="entry name" value="DnaJ_C"/>
    <property type="match status" value="1"/>
</dbReference>
<dbReference type="InterPro" id="IPR036410">
    <property type="entry name" value="HSP_DnaJ_Cys-rich_dom_sf"/>
</dbReference>
<dbReference type="GO" id="GO:0051082">
    <property type="term" value="F:unfolded protein binding"/>
    <property type="evidence" value="ECO:0007669"/>
    <property type="project" value="InterPro"/>
</dbReference>
<feature type="region of interest" description="Disordered" evidence="8">
    <location>
        <begin position="441"/>
        <end position="487"/>
    </location>
</feature>
<dbReference type="Pfam" id="PF01556">
    <property type="entry name" value="DnaJ_C"/>
    <property type="match status" value="1"/>
</dbReference>
<dbReference type="Proteomes" id="UP000250043">
    <property type="component" value="Unassembled WGS sequence"/>
</dbReference>
<dbReference type="PROSITE" id="PS00636">
    <property type="entry name" value="DNAJ_1"/>
    <property type="match status" value="1"/>
</dbReference>
<dbReference type="FunFam" id="2.10.230.10:FF:000001">
    <property type="entry name" value="DnaJ subfamily A member 2"/>
    <property type="match status" value="1"/>
</dbReference>
<dbReference type="InterPro" id="IPR001623">
    <property type="entry name" value="DnaJ_domain"/>
</dbReference>
<feature type="compositionally biased region" description="Low complexity" evidence="8">
    <location>
        <begin position="448"/>
        <end position="463"/>
    </location>
</feature>
<accession>A0A8E2J7C5</accession>
<dbReference type="SUPFAM" id="SSF49493">
    <property type="entry name" value="HSP40/DnaJ peptide-binding domain"/>
    <property type="match status" value="2"/>
</dbReference>
<evidence type="ECO:0000256" key="3">
    <source>
        <dbReference type="ARBA" id="ARBA00022771"/>
    </source>
</evidence>
<keyword evidence="5" id="KW-0143">Chaperone</keyword>
<evidence type="ECO:0000313" key="12">
    <source>
        <dbReference type="Proteomes" id="UP000250043"/>
    </source>
</evidence>
<dbReference type="Pfam" id="PF00226">
    <property type="entry name" value="DnaJ"/>
    <property type="match status" value="1"/>
</dbReference>
<dbReference type="Gene3D" id="2.60.260.20">
    <property type="entry name" value="Urease metallochaperone UreE, N-terminal domain"/>
    <property type="match status" value="2"/>
</dbReference>
<dbReference type="Gene3D" id="2.10.230.10">
    <property type="entry name" value="Heat shock protein DnaJ, cysteine-rich domain"/>
    <property type="match status" value="1"/>
</dbReference>
<evidence type="ECO:0000256" key="7">
    <source>
        <dbReference type="PROSITE-ProRule" id="PRU00546"/>
    </source>
</evidence>
<evidence type="ECO:0000256" key="2">
    <source>
        <dbReference type="ARBA" id="ARBA00022737"/>
    </source>
</evidence>
<dbReference type="GO" id="GO:0005737">
    <property type="term" value="C:cytoplasm"/>
    <property type="evidence" value="ECO:0007669"/>
    <property type="project" value="TreeGrafter"/>
</dbReference>
<dbReference type="PROSITE" id="PS50076">
    <property type="entry name" value="DNAJ_2"/>
    <property type="match status" value="1"/>
</dbReference>
<feature type="domain" description="J" evidence="9">
    <location>
        <begin position="77"/>
        <end position="141"/>
    </location>
</feature>